<protein>
    <submittedName>
        <fullName evidence="2">Uncharacterized protein</fullName>
    </submittedName>
</protein>
<dbReference type="InterPro" id="IPR021054">
    <property type="entry name" value="Cell_wall_mannoprotein_1"/>
</dbReference>
<name>A0A9P5U5P8_9AGAR</name>
<dbReference type="EMBL" id="JADNRY010000080">
    <property type="protein sequence ID" value="KAF9066919.1"/>
    <property type="molecule type" value="Genomic_DNA"/>
</dbReference>
<comment type="caution">
    <text evidence="2">The sequence shown here is derived from an EMBL/GenBank/DDBJ whole genome shotgun (WGS) entry which is preliminary data.</text>
</comment>
<sequence>MLCLAYFAALPLTVCLAASVKRQTAVIMDFGNITSLALNLDSSINAFPTSGGTSALVASLSLHSQMSSLSTALLGATADATKNGPFTTTASQSILAVFQKFAFIFADAFTGIAVKQPLITAVPITNLAALYRQDISVMLEATKDFEKAILNDIPSDLLPTASPITSSIDAALATALAAYASG</sequence>
<dbReference type="Pfam" id="PF12296">
    <property type="entry name" value="HsbA"/>
    <property type="match status" value="1"/>
</dbReference>
<gene>
    <name evidence="2" type="ORF">BDP27DRAFT_1404097</name>
</gene>
<feature type="chain" id="PRO_5040227815" evidence="1">
    <location>
        <begin position="18"/>
        <end position="182"/>
    </location>
</feature>
<dbReference type="Gene3D" id="1.20.1280.140">
    <property type="match status" value="1"/>
</dbReference>
<dbReference type="OrthoDB" id="3485059at2759"/>
<keyword evidence="1" id="KW-0732">Signal</keyword>
<dbReference type="GO" id="GO:0005576">
    <property type="term" value="C:extracellular region"/>
    <property type="evidence" value="ECO:0007669"/>
    <property type="project" value="TreeGrafter"/>
</dbReference>
<evidence type="ECO:0000313" key="3">
    <source>
        <dbReference type="Proteomes" id="UP000772434"/>
    </source>
</evidence>
<dbReference type="Proteomes" id="UP000772434">
    <property type="component" value="Unassembled WGS sequence"/>
</dbReference>
<dbReference type="AlphaFoldDB" id="A0A9P5U5P8"/>
<keyword evidence="3" id="KW-1185">Reference proteome</keyword>
<proteinExistence type="predicted"/>
<feature type="signal peptide" evidence="1">
    <location>
        <begin position="1"/>
        <end position="17"/>
    </location>
</feature>
<organism evidence="2 3">
    <name type="scientific">Rhodocollybia butyracea</name>
    <dbReference type="NCBI Taxonomy" id="206335"/>
    <lineage>
        <taxon>Eukaryota</taxon>
        <taxon>Fungi</taxon>
        <taxon>Dikarya</taxon>
        <taxon>Basidiomycota</taxon>
        <taxon>Agaricomycotina</taxon>
        <taxon>Agaricomycetes</taxon>
        <taxon>Agaricomycetidae</taxon>
        <taxon>Agaricales</taxon>
        <taxon>Marasmiineae</taxon>
        <taxon>Omphalotaceae</taxon>
        <taxon>Rhodocollybia</taxon>
    </lineage>
</organism>
<evidence type="ECO:0000313" key="2">
    <source>
        <dbReference type="EMBL" id="KAF9066919.1"/>
    </source>
</evidence>
<dbReference type="PANTHER" id="PTHR38123">
    <property type="entry name" value="CELL WALL SERINE-THREONINE-RICH GALACTOMANNOPROTEIN MP1 (AFU_ORTHOLOGUE AFUA_4G03240)"/>
    <property type="match status" value="1"/>
</dbReference>
<evidence type="ECO:0000256" key="1">
    <source>
        <dbReference type="SAM" id="SignalP"/>
    </source>
</evidence>
<accession>A0A9P5U5P8</accession>
<dbReference type="PANTHER" id="PTHR38123:SF1">
    <property type="entry name" value="HYDROPHOBIC SURFACE BINDING PROTEIN"/>
    <property type="match status" value="1"/>
</dbReference>
<reference evidence="2" key="1">
    <citation type="submission" date="2020-11" db="EMBL/GenBank/DDBJ databases">
        <authorList>
            <consortium name="DOE Joint Genome Institute"/>
            <person name="Ahrendt S."/>
            <person name="Riley R."/>
            <person name="Andreopoulos W."/>
            <person name="Labutti K."/>
            <person name="Pangilinan J."/>
            <person name="Ruiz-Duenas F.J."/>
            <person name="Barrasa J.M."/>
            <person name="Sanchez-Garcia M."/>
            <person name="Camarero S."/>
            <person name="Miyauchi S."/>
            <person name="Serrano A."/>
            <person name="Linde D."/>
            <person name="Babiker R."/>
            <person name="Drula E."/>
            <person name="Ayuso-Fernandez I."/>
            <person name="Pacheco R."/>
            <person name="Padilla G."/>
            <person name="Ferreira P."/>
            <person name="Barriuso J."/>
            <person name="Kellner H."/>
            <person name="Castanera R."/>
            <person name="Alfaro M."/>
            <person name="Ramirez L."/>
            <person name="Pisabarro A.G."/>
            <person name="Kuo A."/>
            <person name="Tritt A."/>
            <person name="Lipzen A."/>
            <person name="He G."/>
            <person name="Yan M."/>
            <person name="Ng V."/>
            <person name="Cullen D."/>
            <person name="Martin F."/>
            <person name="Rosso M.-N."/>
            <person name="Henrissat B."/>
            <person name="Hibbett D."/>
            <person name="Martinez A.T."/>
            <person name="Grigoriev I.V."/>
        </authorList>
    </citation>
    <scope>NUCLEOTIDE SEQUENCE</scope>
    <source>
        <strain evidence="2">AH 40177</strain>
    </source>
</reference>